<dbReference type="InterPro" id="IPR036457">
    <property type="entry name" value="PPM-type-like_dom_sf"/>
</dbReference>
<dbReference type="PROSITE" id="PS51746">
    <property type="entry name" value="PPM_2"/>
    <property type="match status" value="1"/>
</dbReference>
<evidence type="ECO:0000313" key="2">
    <source>
        <dbReference type="EMBL" id="ABC29797.1"/>
    </source>
</evidence>
<organism evidence="2 3">
    <name type="scientific">Hahella chejuensis (strain KCTC 2396)</name>
    <dbReference type="NCBI Taxonomy" id="349521"/>
    <lineage>
        <taxon>Bacteria</taxon>
        <taxon>Pseudomonadati</taxon>
        <taxon>Pseudomonadota</taxon>
        <taxon>Gammaproteobacteria</taxon>
        <taxon>Oceanospirillales</taxon>
        <taxon>Hahellaceae</taxon>
        <taxon>Hahella</taxon>
    </lineage>
</organism>
<dbReference type="Gene3D" id="3.60.40.10">
    <property type="entry name" value="PPM-type phosphatase domain"/>
    <property type="match status" value="1"/>
</dbReference>
<name>Q2SHS7_HAHCH</name>
<dbReference type="RefSeq" id="WP_011396866.1">
    <property type="nucleotide sequence ID" value="NC_007645.1"/>
</dbReference>
<keyword evidence="3" id="KW-1185">Reference proteome</keyword>
<dbReference type="STRING" id="349521.HCH_03031"/>
<dbReference type="SMART" id="SM00332">
    <property type="entry name" value="PP2Cc"/>
    <property type="match status" value="1"/>
</dbReference>
<evidence type="ECO:0000313" key="3">
    <source>
        <dbReference type="Proteomes" id="UP000000238"/>
    </source>
</evidence>
<dbReference type="InterPro" id="IPR001932">
    <property type="entry name" value="PPM-type_phosphatase-like_dom"/>
</dbReference>
<dbReference type="eggNOG" id="COG0631">
    <property type="taxonomic scope" value="Bacteria"/>
</dbReference>
<gene>
    <name evidence="2" type="ordered locus">HCH_03031</name>
</gene>
<accession>Q2SHS7</accession>
<reference evidence="2 3" key="1">
    <citation type="journal article" date="2005" name="Nucleic Acids Res.">
        <title>Genomic blueprint of Hahella chejuensis, a marine microbe producing an algicidal agent.</title>
        <authorList>
            <person name="Jeong H."/>
            <person name="Yim J.H."/>
            <person name="Lee C."/>
            <person name="Choi S.-H."/>
            <person name="Park Y.K."/>
            <person name="Yoon S.H."/>
            <person name="Hur C.-G."/>
            <person name="Kang H.-Y."/>
            <person name="Kim D."/>
            <person name="Lee H.H."/>
            <person name="Park K.H."/>
            <person name="Park S.-H."/>
            <person name="Park H.-S."/>
            <person name="Lee H.K."/>
            <person name="Oh T.K."/>
            <person name="Kim J.F."/>
        </authorList>
    </citation>
    <scope>NUCLEOTIDE SEQUENCE [LARGE SCALE GENOMIC DNA]</scope>
    <source>
        <strain evidence="2 3">KCTC 2396</strain>
    </source>
</reference>
<protein>
    <recommendedName>
        <fullName evidence="1">PPM-type phosphatase domain-containing protein</fullName>
    </recommendedName>
</protein>
<dbReference type="KEGG" id="hch:HCH_03031"/>
<dbReference type="Pfam" id="PF13672">
    <property type="entry name" value="PP2C_2"/>
    <property type="match status" value="1"/>
</dbReference>
<dbReference type="HOGENOM" id="CLU_112814_0_0_6"/>
<dbReference type="SUPFAM" id="SSF81606">
    <property type="entry name" value="PP2C-like"/>
    <property type="match status" value="1"/>
</dbReference>
<feature type="domain" description="PPM-type phosphatase" evidence="1">
    <location>
        <begin position="18"/>
        <end position="219"/>
    </location>
</feature>
<evidence type="ECO:0000259" key="1">
    <source>
        <dbReference type="PROSITE" id="PS51746"/>
    </source>
</evidence>
<proteinExistence type="predicted"/>
<dbReference type="SMART" id="SM00331">
    <property type="entry name" value="PP2C_SIG"/>
    <property type="match status" value="1"/>
</dbReference>
<dbReference type="EMBL" id="CP000155">
    <property type="protein sequence ID" value="ABC29797.1"/>
    <property type="molecule type" value="Genomic_DNA"/>
</dbReference>
<sequence>MKFNHIAEYSTVMDVFSPFDFSHYLEAQSAQGEDALFVHERDGCIWFCIADGAGGQAGGREASHYVADAFSQMLEEELHSPDEFEGHLRRWDQDIAAMSLLGETTAVIGKVTNGEVIGASVGDSQCWLLNPEFAYELTQLQRRKPLLGSGEAVPIGFGPMASQGILVVGSDGFFNYVSLTQVKQLANSASGATASQFADLARNKKGALADDLSIIVIRQP</sequence>
<dbReference type="Proteomes" id="UP000000238">
    <property type="component" value="Chromosome"/>
</dbReference>
<dbReference type="AlphaFoldDB" id="Q2SHS7"/>
<dbReference type="OrthoDB" id="260493at2"/>